<evidence type="ECO:0000259" key="4">
    <source>
        <dbReference type="PROSITE" id="PS51000"/>
    </source>
</evidence>
<reference evidence="5 7" key="1">
    <citation type="submission" date="2015-09" db="EMBL/GenBank/DDBJ databases">
        <title>Identification and resolution of microdiversity through metagenomic sequencing of parallel consortia.</title>
        <authorList>
            <person name="Nelson W.C."/>
            <person name="Romine M.F."/>
            <person name="Lindemann S.R."/>
        </authorList>
    </citation>
    <scope>NUCLEOTIDE SEQUENCE [LARGE SCALE GENOMIC DNA]</scope>
    <source>
        <strain evidence="5">HL-109</strain>
    </source>
</reference>
<dbReference type="Proteomes" id="UP000050497">
    <property type="component" value="Unassembled WGS sequence"/>
</dbReference>
<dbReference type="PANTHER" id="PTHR30363:SF4">
    <property type="entry name" value="GLYCEROL-3-PHOSPHATE REGULON REPRESSOR"/>
    <property type="match status" value="1"/>
</dbReference>
<evidence type="ECO:0000313" key="8">
    <source>
        <dbReference type="Proteomes" id="UP000182800"/>
    </source>
</evidence>
<comment type="caution">
    <text evidence="5">The sequence shown here is derived from an EMBL/GenBank/DDBJ whole genome shotgun (WGS) entry which is preliminary data.</text>
</comment>
<dbReference type="SUPFAM" id="SSF100950">
    <property type="entry name" value="NagB/RpiA/CoA transferase-like"/>
    <property type="match status" value="1"/>
</dbReference>
<dbReference type="SMART" id="SM00420">
    <property type="entry name" value="HTH_DEOR"/>
    <property type="match status" value="1"/>
</dbReference>
<dbReference type="EMBL" id="LJSX01000022">
    <property type="protein sequence ID" value="KPQ09761.1"/>
    <property type="molecule type" value="Genomic_DNA"/>
</dbReference>
<keyword evidence="8" id="KW-1185">Reference proteome</keyword>
<keyword evidence="1" id="KW-0678">Repressor</keyword>
<evidence type="ECO:0000313" key="7">
    <source>
        <dbReference type="Proteomes" id="UP000050497"/>
    </source>
</evidence>
<dbReference type="Proteomes" id="UP000182800">
    <property type="component" value="Unassembled WGS sequence"/>
</dbReference>
<dbReference type="InterPro" id="IPR036388">
    <property type="entry name" value="WH-like_DNA-bd_sf"/>
</dbReference>
<dbReference type="InterPro" id="IPR037171">
    <property type="entry name" value="NagB/RpiA_transferase-like"/>
</dbReference>
<keyword evidence="2" id="KW-0805">Transcription regulation</keyword>
<dbReference type="SMART" id="SM01134">
    <property type="entry name" value="DeoRC"/>
    <property type="match status" value="1"/>
</dbReference>
<dbReference type="AlphaFoldDB" id="A0A0P7X4P0"/>
<sequence length="284" mass="30832">MFLLDRCCDFAQEGTQTNVEAFDSGERMAQTFRHAEILAIARESGRVTVEDLAAHFGVTLQTIRRDLTDLCDAGRLERVHGGAVLPSGVTNIGYEDRRILNAPAKECIATRIARDIPRGASLFLNIGTTTEAVARALRGHRDLMVVTNNLNVANILAANDGIEVIVAGGVLRRADAGLVGDIALDMLGHFKVDIAVIGTSALDEDGDLLDFDVREVRISQAIIKQARQAWLAADCSKFTRSAPVRIASLADIDRFITDAPPPDRIARLCAEWQTQVTICNDARA</sequence>
<dbReference type="Gene3D" id="1.10.10.10">
    <property type="entry name" value="Winged helix-like DNA-binding domain superfamily/Winged helix DNA-binding domain"/>
    <property type="match status" value="1"/>
</dbReference>
<feature type="domain" description="HTH deoR-type" evidence="4">
    <location>
        <begin position="30"/>
        <end position="85"/>
    </location>
</feature>
<dbReference type="PATRIC" id="fig|1653334.4.peg.432"/>
<dbReference type="PROSITE" id="PS51000">
    <property type="entry name" value="HTH_DEOR_2"/>
    <property type="match status" value="1"/>
</dbReference>
<dbReference type="Pfam" id="PF00455">
    <property type="entry name" value="DeoRC"/>
    <property type="match status" value="1"/>
</dbReference>
<reference evidence="6 8" key="2">
    <citation type="submission" date="2016-08" db="EMBL/GenBank/DDBJ databases">
        <authorList>
            <person name="Varghese N."/>
            <person name="Submissions Spin"/>
        </authorList>
    </citation>
    <scope>NUCLEOTIDE SEQUENCE [LARGE SCALE GENOMIC DNA]</scope>
    <source>
        <strain evidence="6 8">HL-109</strain>
    </source>
</reference>
<dbReference type="InterPro" id="IPR050313">
    <property type="entry name" value="Carb_Metab_HTH_regulators"/>
</dbReference>
<gene>
    <name evidence="5" type="primary">glpR-2</name>
    <name evidence="6" type="ORF">GA0071312_1634</name>
    <name evidence="5" type="ORF">HLUCCO17_13435</name>
</gene>
<evidence type="ECO:0000256" key="3">
    <source>
        <dbReference type="ARBA" id="ARBA00023163"/>
    </source>
</evidence>
<dbReference type="Pfam" id="PF08220">
    <property type="entry name" value="HTH_DeoR"/>
    <property type="match status" value="1"/>
</dbReference>
<organism evidence="5 7">
    <name type="scientific">Saliniramus fredricksonii</name>
    <dbReference type="NCBI Taxonomy" id="1653334"/>
    <lineage>
        <taxon>Bacteria</taxon>
        <taxon>Pseudomonadati</taxon>
        <taxon>Pseudomonadota</taxon>
        <taxon>Alphaproteobacteria</taxon>
        <taxon>Hyphomicrobiales</taxon>
        <taxon>Salinarimonadaceae</taxon>
        <taxon>Saliniramus</taxon>
    </lineage>
</organism>
<dbReference type="SUPFAM" id="SSF46785">
    <property type="entry name" value="Winged helix' DNA-binding domain"/>
    <property type="match status" value="1"/>
</dbReference>
<protein>
    <submittedName>
        <fullName evidence="6">Transcriptional regulator, DeoR family</fullName>
    </submittedName>
    <submittedName>
        <fullName evidence="5">Transcriptional repressor of glycerol-3-phosphate dehydrogenase GlpR</fullName>
    </submittedName>
</protein>
<dbReference type="Gene3D" id="3.30.750.70">
    <property type="entry name" value="4-hydroxybutyrate coenzyme like domains"/>
    <property type="match status" value="1"/>
</dbReference>
<keyword evidence="3" id="KW-0804">Transcription</keyword>
<name>A0A0P7X4P0_9HYPH</name>
<evidence type="ECO:0000313" key="5">
    <source>
        <dbReference type="EMBL" id="KPQ09761.1"/>
    </source>
</evidence>
<dbReference type="GO" id="GO:0003700">
    <property type="term" value="F:DNA-binding transcription factor activity"/>
    <property type="evidence" value="ECO:0007669"/>
    <property type="project" value="InterPro"/>
</dbReference>
<proteinExistence type="predicted"/>
<evidence type="ECO:0000256" key="1">
    <source>
        <dbReference type="ARBA" id="ARBA00022491"/>
    </source>
</evidence>
<accession>A0A0P7X4P0</accession>
<dbReference type="InterPro" id="IPR036390">
    <property type="entry name" value="WH_DNA-bd_sf"/>
</dbReference>
<dbReference type="PANTHER" id="PTHR30363">
    <property type="entry name" value="HTH-TYPE TRANSCRIPTIONAL REGULATOR SRLR-RELATED"/>
    <property type="match status" value="1"/>
</dbReference>
<dbReference type="PRINTS" id="PR00037">
    <property type="entry name" value="HTHLACR"/>
</dbReference>
<dbReference type="EMBL" id="FMBM01000002">
    <property type="protein sequence ID" value="SCC80678.1"/>
    <property type="molecule type" value="Genomic_DNA"/>
</dbReference>
<dbReference type="InterPro" id="IPR001034">
    <property type="entry name" value="DeoR_HTH"/>
</dbReference>
<evidence type="ECO:0000313" key="6">
    <source>
        <dbReference type="EMBL" id="SCC80678.1"/>
    </source>
</evidence>
<dbReference type="STRING" id="1653334.GA0071312_1634"/>
<evidence type="ECO:0000256" key="2">
    <source>
        <dbReference type="ARBA" id="ARBA00023015"/>
    </source>
</evidence>
<dbReference type="InterPro" id="IPR014036">
    <property type="entry name" value="DeoR-like_C"/>
</dbReference>